<dbReference type="RefSeq" id="WP_139455791.1">
    <property type="nucleotide sequence ID" value="NZ_VDCH01000001.1"/>
</dbReference>
<dbReference type="PANTHER" id="PTHR33937">
    <property type="entry name" value="IRON-MOLYBDENUM PROTEIN-RELATED-RELATED"/>
    <property type="match status" value="1"/>
</dbReference>
<name>A0A5C4S9U1_CHLTI</name>
<dbReference type="OrthoDB" id="9807451at2"/>
<dbReference type="Gene3D" id="3.30.420.130">
    <property type="entry name" value="Dinitrogenase iron-molybdenum cofactor biosynthesis domain"/>
    <property type="match status" value="1"/>
</dbReference>
<dbReference type="AlphaFoldDB" id="A0A5C4S9U1"/>
<dbReference type="SUPFAM" id="SSF53146">
    <property type="entry name" value="Nitrogenase accessory factor-like"/>
    <property type="match status" value="1"/>
</dbReference>
<keyword evidence="3" id="KW-1185">Reference proteome</keyword>
<evidence type="ECO:0000259" key="1">
    <source>
        <dbReference type="Pfam" id="PF02579"/>
    </source>
</evidence>
<dbReference type="Pfam" id="PF02579">
    <property type="entry name" value="Nitro_FeMo-Co"/>
    <property type="match status" value="1"/>
</dbReference>
<reference evidence="2 3" key="1">
    <citation type="submission" date="2019-05" db="EMBL/GenBank/DDBJ databases">
        <title>Draft Whole-Genome sequence of the green sulfur bacterium Chlorobaculum thiosulfatiphilum DSM 249.</title>
        <authorList>
            <person name="Meyer T.E."/>
            <person name="Kyndt J.A."/>
        </authorList>
    </citation>
    <scope>NUCLEOTIDE SEQUENCE [LARGE SCALE GENOMIC DNA]</scope>
    <source>
        <strain evidence="2 3">DSM 249</strain>
    </source>
</reference>
<dbReference type="InterPro" id="IPR003731">
    <property type="entry name" value="Di-Nase_FeMo-co_biosynth"/>
</dbReference>
<dbReference type="InterPro" id="IPR051840">
    <property type="entry name" value="NifX/NifY_domain"/>
</dbReference>
<dbReference type="CDD" id="cd00851">
    <property type="entry name" value="MTH1175"/>
    <property type="match status" value="1"/>
</dbReference>
<protein>
    <submittedName>
        <fullName evidence="2">Dinitrogenase iron-molybdenum cofactor biosynthesis protein</fullName>
    </submittedName>
</protein>
<dbReference type="Proteomes" id="UP000308271">
    <property type="component" value="Unassembled WGS sequence"/>
</dbReference>
<dbReference type="PANTHER" id="PTHR33937:SF2">
    <property type="entry name" value="DINITROGENASE IRON-MOLYBDENUM COFACTOR BIOSYNTHESIS DOMAIN-CONTAINING PROTEIN"/>
    <property type="match status" value="1"/>
</dbReference>
<dbReference type="InterPro" id="IPR036105">
    <property type="entry name" value="DiNase_FeMo-co_biosyn_sf"/>
</dbReference>
<evidence type="ECO:0000313" key="2">
    <source>
        <dbReference type="EMBL" id="TNJ40320.1"/>
    </source>
</evidence>
<feature type="domain" description="Dinitrogenase iron-molybdenum cofactor biosynthesis" evidence="1">
    <location>
        <begin position="14"/>
        <end position="102"/>
    </location>
</feature>
<sequence>MKIIIPLDEYSGPDSQVCDHFGSAPFFATVDMAAGEVSIIDNQNAHHDHGQCTPADNFAGIGASAIVVKGIGARAAAKMQSLGMEVYMAGPARTLVEVIEGFGSGILNKLDAQQTCQGHGCH</sequence>
<organism evidence="2 3">
    <name type="scientific">Chlorobaculum thiosulfatiphilum</name>
    <name type="common">Chlorobium limicola f.sp. thiosulfatophilum</name>
    <dbReference type="NCBI Taxonomy" id="115852"/>
    <lineage>
        <taxon>Bacteria</taxon>
        <taxon>Pseudomonadati</taxon>
        <taxon>Chlorobiota</taxon>
        <taxon>Chlorobiia</taxon>
        <taxon>Chlorobiales</taxon>
        <taxon>Chlorobiaceae</taxon>
        <taxon>Chlorobaculum</taxon>
    </lineage>
</organism>
<accession>A0A5C4S9U1</accession>
<dbReference type="EMBL" id="VDCH01000001">
    <property type="protein sequence ID" value="TNJ40320.1"/>
    <property type="molecule type" value="Genomic_DNA"/>
</dbReference>
<dbReference type="InterPro" id="IPR033913">
    <property type="entry name" value="MTH1175_dom"/>
</dbReference>
<gene>
    <name evidence="2" type="ORF">FGF66_00740</name>
</gene>
<comment type="caution">
    <text evidence="2">The sequence shown here is derived from an EMBL/GenBank/DDBJ whole genome shotgun (WGS) entry which is preliminary data.</text>
</comment>
<proteinExistence type="predicted"/>
<evidence type="ECO:0000313" key="3">
    <source>
        <dbReference type="Proteomes" id="UP000308271"/>
    </source>
</evidence>